<evidence type="ECO:0000256" key="3">
    <source>
        <dbReference type="PROSITE-ProRule" id="PRU00221"/>
    </source>
</evidence>
<dbReference type="PROSITE" id="PS50082">
    <property type="entry name" value="WD_REPEATS_2"/>
    <property type="match status" value="1"/>
</dbReference>
<gene>
    <name evidence="4" type="ORF">P171DRAFT_487133</name>
</gene>
<dbReference type="PANTHER" id="PTHR19848">
    <property type="entry name" value="WD40 REPEAT PROTEIN"/>
    <property type="match status" value="1"/>
</dbReference>
<proteinExistence type="predicted"/>
<dbReference type="SMART" id="SM00320">
    <property type="entry name" value="WD40"/>
    <property type="match status" value="4"/>
</dbReference>
<dbReference type="Gene3D" id="2.130.10.10">
    <property type="entry name" value="YVTN repeat-like/Quinoprotein amine dehydrogenase"/>
    <property type="match status" value="2"/>
</dbReference>
<sequence>MAGGFDIPAGSIVSDQTDSRFGRAFHQILVDLPSDTYTDHLFDIAFLPNESKLATATGDRVAIWDTSVHKVLAISQFQGSVVCLHISTSGLLAAITHLFEGSSLYSRITVMNCDDGEILQELEIVPGEIRAVRFSPDPQWLASDSADGKLRICATNSFDGIAKVFEHRNITFSTVSFSYDSSRIAATYSDKSIAIWKLDGSGEPERFLLGHRGVITSIQFSPIDYSLSSSASDKTVRIWDTNSEVELVTTSGSDQRHAQSVIRIE</sequence>
<dbReference type="PANTHER" id="PTHR19848:SF8">
    <property type="entry name" value="F-BOX AND WD REPEAT DOMAIN CONTAINING 7"/>
    <property type="match status" value="1"/>
</dbReference>
<evidence type="ECO:0000313" key="5">
    <source>
        <dbReference type="Proteomes" id="UP000799764"/>
    </source>
</evidence>
<protein>
    <submittedName>
        <fullName evidence="4">WD40 repeat-like protein</fullName>
    </submittedName>
</protein>
<dbReference type="InterPro" id="IPR001680">
    <property type="entry name" value="WD40_rpt"/>
</dbReference>
<dbReference type="InterPro" id="IPR036322">
    <property type="entry name" value="WD40_repeat_dom_sf"/>
</dbReference>
<dbReference type="AlphaFoldDB" id="A0A9P4UAL8"/>
<dbReference type="Proteomes" id="UP000799764">
    <property type="component" value="Unassembled WGS sequence"/>
</dbReference>
<reference evidence="4" key="1">
    <citation type="journal article" date="2020" name="Stud. Mycol.">
        <title>101 Dothideomycetes genomes: a test case for predicting lifestyles and emergence of pathogens.</title>
        <authorList>
            <person name="Haridas S."/>
            <person name="Albert R."/>
            <person name="Binder M."/>
            <person name="Bloem J."/>
            <person name="Labutti K."/>
            <person name="Salamov A."/>
            <person name="Andreopoulos B."/>
            <person name="Baker S."/>
            <person name="Barry K."/>
            <person name="Bills G."/>
            <person name="Bluhm B."/>
            <person name="Cannon C."/>
            <person name="Castanera R."/>
            <person name="Culley D."/>
            <person name="Daum C."/>
            <person name="Ezra D."/>
            <person name="Gonzalez J."/>
            <person name="Henrissat B."/>
            <person name="Kuo A."/>
            <person name="Liang C."/>
            <person name="Lipzen A."/>
            <person name="Lutzoni F."/>
            <person name="Magnuson J."/>
            <person name="Mondo S."/>
            <person name="Nolan M."/>
            <person name="Ohm R."/>
            <person name="Pangilinan J."/>
            <person name="Park H.-J."/>
            <person name="Ramirez L."/>
            <person name="Alfaro M."/>
            <person name="Sun H."/>
            <person name="Tritt A."/>
            <person name="Yoshinaga Y."/>
            <person name="Zwiers L.-H."/>
            <person name="Turgeon B."/>
            <person name="Goodwin S."/>
            <person name="Spatafora J."/>
            <person name="Crous P."/>
            <person name="Grigoriev I."/>
        </authorList>
    </citation>
    <scope>NUCLEOTIDE SEQUENCE</scope>
    <source>
        <strain evidence="4">CBS 690.94</strain>
    </source>
</reference>
<evidence type="ECO:0000256" key="2">
    <source>
        <dbReference type="ARBA" id="ARBA00022737"/>
    </source>
</evidence>
<dbReference type="SUPFAM" id="SSF50978">
    <property type="entry name" value="WD40 repeat-like"/>
    <property type="match status" value="1"/>
</dbReference>
<dbReference type="PROSITE" id="PS00678">
    <property type="entry name" value="WD_REPEATS_1"/>
    <property type="match status" value="1"/>
</dbReference>
<dbReference type="InterPro" id="IPR015943">
    <property type="entry name" value="WD40/YVTN_repeat-like_dom_sf"/>
</dbReference>
<dbReference type="Pfam" id="PF00400">
    <property type="entry name" value="WD40"/>
    <property type="match status" value="3"/>
</dbReference>
<feature type="repeat" description="WD" evidence="3">
    <location>
        <begin position="208"/>
        <end position="249"/>
    </location>
</feature>
<accession>A0A9P4UAL8</accession>
<evidence type="ECO:0000256" key="1">
    <source>
        <dbReference type="ARBA" id="ARBA00022574"/>
    </source>
</evidence>
<dbReference type="InterPro" id="IPR019775">
    <property type="entry name" value="WD40_repeat_CS"/>
</dbReference>
<dbReference type="OrthoDB" id="427368at2759"/>
<name>A0A9P4UAL8_9PLEO</name>
<keyword evidence="2" id="KW-0677">Repeat</keyword>
<keyword evidence="1 3" id="KW-0853">WD repeat</keyword>
<comment type="caution">
    <text evidence="4">The sequence shown here is derived from an EMBL/GenBank/DDBJ whole genome shotgun (WGS) entry which is preliminary data.</text>
</comment>
<dbReference type="EMBL" id="MU001503">
    <property type="protein sequence ID" value="KAF2443181.1"/>
    <property type="molecule type" value="Genomic_DNA"/>
</dbReference>
<dbReference type="PROSITE" id="PS50294">
    <property type="entry name" value="WD_REPEATS_REGION"/>
    <property type="match status" value="1"/>
</dbReference>
<keyword evidence="5" id="KW-1185">Reference proteome</keyword>
<evidence type="ECO:0000313" key="4">
    <source>
        <dbReference type="EMBL" id="KAF2443181.1"/>
    </source>
</evidence>
<organism evidence="4 5">
    <name type="scientific">Karstenula rhodostoma CBS 690.94</name>
    <dbReference type="NCBI Taxonomy" id="1392251"/>
    <lineage>
        <taxon>Eukaryota</taxon>
        <taxon>Fungi</taxon>
        <taxon>Dikarya</taxon>
        <taxon>Ascomycota</taxon>
        <taxon>Pezizomycotina</taxon>
        <taxon>Dothideomycetes</taxon>
        <taxon>Pleosporomycetidae</taxon>
        <taxon>Pleosporales</taxon>
        <taxon>Massarineae</taxon>
        <taxon>Didymosphaeriaceae</taxon>
        <taxon>Karstenula</taxon>
    </lineage>
</organism>